<organism evidence="2">
    <name type="scientific">uncultured marine group II/III euryarchaeote SAT1000_34_E04</name>
    <dbReference type="NCBI Taxonomy" id="1456577"/>
    <lineage>
        <taxon>Archaea</taxon>
        <taxon>Methanobacteriati</taxon>
        <taxon>Methanobacteriota</taxon>
        <taxon>environmental samples</taxon>
    </lineage>
</organism>
<sequence>MGSRTSALTLALLMLFGTLAAPALADGDQPETGERDHPPEEGNASFSVTIDGLFDDWESIPVVYADPAGDGTDEDFSMLKIANDNDFIFFSIEFHDGEHLMQNWNDIHLYLDTDAEVNTGLPVHGIGAELDWCFGCRSGYYYIMDGIIEISQNDLTLRIAPTITGERFEIAISRSSAILTMDGAQEPTTIKIVLQGGGEAPDILPDEPGGIEYEFDSTPVPSPEIITLEKNEMEHLRILSYNVRQNGLFDPERQAEFERIIKALEPDIMGFQEAYDDNDTNDVNDIEALFEDWFPEVNWHVSSEWNGNFVVSRYPILHQGNHSWRSMGVLLDTEEDLGTPLFFINSHFSCCDANDNRQEQVDELMGFVRDLKNGLGPFTLEYGTPIVHVGDFNLVGHRQQLTTLTDGDIVDEASYGIDFLPDWDDSPLTDLFSRQTHIRMGYTWRNDNSEYNPGKLDYILYTDSVLEPVKHFVLNTLAMSEEDLSFYNLNSEDTKIASDHLPRVMDIVEDPEEPTWVWSDPLPPQDDDVLGNSQLDISGPISTSSNISASWNANVSLRDDYGVELLPDRALGVRAQIDQHLGDGNGWLSIPEIADFVVLVENARNLTNSEMMGCCIVDYSPLQMVKEVEIIVIPPVNGSIDSNGSWGWMESADLTGMTDSRLTRILDIPRVGGVIEEIPLRITLPDQWEFRYSAMQSVIEGSPSDFTVFRHQAPVASDIRITLGENMPPNAIAERKTGNSLIPLSIPTEYTGVCTDSVFDDTQQWWTVHNNGTMMLRSDTKELRFTASELNYSDGEVASVVMHCMDSFSSSSNWYENIVIDGTDPTWEATFEIQVDGNTTVLDSEQTHIEVTSGSEFYFTFSTSDSSGLPVSIDITSDKSAGWRHTGVDYLEFMDRFFQGEQVNGMHLNVTDRHQAKESSEYNLSLTITDDASNIVTREWTITISDGSGPTIIPNIISNGTLISPESPARAGEDIILSLTESFDDLDAIDDVSWEVRVDGQVIVETALWSEIEKLSLPLYEPAIYLIHIIAWDSLDNMEQISFGLAISPALGVSPSVLDHHVIGDLVEGEAVNIIVTMQNTGADIGSGVLCSETVCSDEVVVSAADPAGPGVFSAELILNLNNTDPINLRFVWSSDSAGSEGVLEIDNDYVVVSQWQMPMQVLLGVLSVLMLFAWLAHRTWGAESQRP</sequence>
<dbReference type="InterPro" id="IPR036691">
    <property type="entry name" value="Endo/exonu/phosph_ase_sf"/>
</dbReference>
<dbReference type="Pfam" id="PF03372">
    <property type="entry name" value="Exo_endo_phos"/>
    <property type="match status" value="1"/>
</dbReference>
<dbReference type="EMBL" id="KF901266">
    <property type="protein sequence ID" value="AIF24613.1"/>
    <property type="molecule type" value="Genomic_DNA"/>
</dbReference>
<keyword evidence="2" id="KW-0255">Endonuclease</keyword>
<dbReference type="GO" id="GO:0004519">
    <property type="term" value="F:endonuclease activity"/>
    <property type="evidence" value="ECO:0007669"/>
    <property type="project" value="UniProtKB-KW"/>
</dbReference>
<dbReference type="AlphaFoldDB" id="A0A075IEL3"/>
<keyword evidence="2" id="KW-0378">Hydrolase</keyword>
<feature type="domain" description="Endonuclease/exonuclease/phosphatase" evidence="1">
    <location>
        <begin position="239"/>
        <end position="500"/>
    </location>
</feature>
<reference evidence="2" key="1">
    <citation type="journal article" date="2014" name="Genome Biol. Evol.">
        <title>Pangenome evidence for extensive interdomain horizontal transfer affecting lineage core and shell genes in uncultured planktonic thaumarchaeota and euryarchaeota.</title>
        <authorList>
            <person name="Deschamps P."/>
            <person name="Zivanovic Y."/>
            <person name="Moreira D."/>
            <person name="Rodriguez-Valera F."/>
            <person name="Lopez-Garcia P."/>
        </authorList>
    </citation>
    <scope>NUCLEOTIDE SEQUENCE</scope>
</reference>
<dbReference type="InterPro" id="IPR005135">
    <property type="entry name" value="Endo/exonuclease/phosphatase"/>
</dbReference>
<accession>A0A075IEL3</accession>
<keyword evidence="2" id="KW-0540">Nuclease</keyword>
<proteinExistence type="predicted"/>
<dbReference type="Gene3D" id="3.60.10.10">
    <property type="entry name" value="Endonuclease/exonuclease/phosphatase"/>
    <property type="match status" value="1"/>
</dbReference>
<name>A0A075IEL3_9EURY</name>
<dbReference type="SUPFAM" id="SSF56219">
    <property type="entry name" value="DNase I-like"/>
    <property type="match status" value="1"/>
</dbReference>
<dbReference type="GO" id="GO:0004527">
    <property type="term" value="F:exonuclease activity"/>
    <property type="evidence" value="ECO:0007669"/>
    <property type="project" value="UniProtKB-KW"/>
</dbReference>
<evidence type="ECO:0000259" key="1">
    <source>
        <dbReference type="Pfam" id="PF03372"/>
    </source>
</evidence>
<evidence type="ECO:0000313" key="2">
    <source>
        <dbReference type="EMBL" id="AIF24613.1"/>
    </source>
</evidence>
<protein>
    <submittedName>
        <fullName evidence="2">Endonuclease/exonuclease/phosphatase family protein</fullName>
    </submittedName>
</protein>
<keyword evidence="2" id="KW-0269">Exonuclease</keyword>